<protein>
    <submittedName>
        <fullName evidence="2">Uncharacterized protein</fullName>
    </submittedName>
</protein>
<gene>
    <name evidence="2" type="ORF">TOLI1172_LOCUS10010</name>
</gene>
<name>A0A7S0ZLJ4_9RHOD</name>
<dbReference type="EMBL" id="HBFP01013842">
    <property type="protein sequence ID" value="CAD8825610.1"/>
    <property type="molecule type" value="Transcribed_RNA"/>
</dbReference>
<feature type="compositionally biased region" description="Polar residues" evidence="1">
    <location>
        <begin position="52"/>
        <end position="83"/>
    </location>
</feature>
<proteinExistence type="predicted"/>
<feature type="compositionally biased region" description="Basic and acidic residues" evidence="1">
    <location>
        <begin position="84"/>
        <end position="99"/>
    </location>
</feature>
<feature type="region of interest" description="Disordered" evidence="1">
    <location>
        <begin position="52"/>
        <end position="101"/>
    </location>
</feature>
<reference evidence="2" key="1">
    <citation type="submission" date="2021-01" db="EMBL/GenBank/DDBJ databases">
        <authorList>
            <person name="Corre E."/>
            <person name="Pelletier E."/>
            <person name="Niang G."/>
            <person name="Scheremetjew M."/>
            <person name="Finn R."/>
            <person name="Kale V."/>
            <person name="Holt S."/>
            <person name="Cochrane G."/>
            <person name="Meng A."/>
            <person name="Brown T."/>
            <person name="Cohen L."/>
        </authorList>
    </citation>
    <scope>NUCLEOTIDE SEQUENCE</scope>
    <source>
        <strain evidence="2">CCMP3278</strain>
    </source>
</reference>
<evidence type="ECO:0000313" key="2">
    <source>
        <dbReference type="EMBL" id="CAD8825610.1"/>
    </source>
</evidence>
<feature type="compositionally biased region" description="Low complexity" evidence="1">
    <location>
        <begin position="158"/>
        <end position="175"/>
    </location>
</feature>
<sequence length="426" mass="46492">MGVLKIRVELEVDGEDAERVAGLIDALAKLSSALNRSANENSVPEIRVVHLSSNQKSSPDDSTLQSDPVSSAVNTQAAANSELQPKDPAESQVESKKVEQIPTVLETTSAPESSPEPLHLPEPEVIYRPEDLRDNTQYNLPPPQQQHHQSHPKPEENVAVPSQVVPPSSSVIASTPLPPRKATEDYTGVTGVRETQNSTHEYAVNAAPAVALPVQELPLDVKIVGILQEAALDSRSVDGAVAEILHSVDAARFLSPESDAIVGKQLEDAFLDALFDPALLNERLAKQCGVMAVVEILCMLDQASQVTIKEHALKTILSQLNIPRSANGNRLEFFAYAEAFAAFCWFGIVPIRAAMKSIISLLVDPRKRSAAITTLGKTVELCLEMIVSQVDPPQLAELKQVLQRIHEPEYQYDLEYIQENLSWLPK</sequence>
<organism evidence="2">
    <name type="scientific">Timspurckia oligopyrenoides</name>
    <dbReference type="NCBI Taxonomy" id="708627"/>
    <lineage>
        <taxon>Eukaryota</taxon>
        <taxon>Rhodophyta</taxon>
        <taxon>Bangiophyceae</taxon>
        <taxon>Porphyridiales</taxon>
        <taxon>Porphyridiaceae</taxon>
        <taxon>Timspurckia</taxon>
    </lineage>
</organism>
<dbReference type="AlphaFoldDB" id="A0A7S0ZLJ4"/>
<accession>A0A7S0ZLJ4</accession>
<evidence type="ECO:0000256" key="1">
    <source>
        <dbReference type="SAM" id="MobiDB-lite"/>
    </source>
</evidence>
<feature type="region of interest" description="Disordered" evidence="1">
    <location>
        <begin position="134"/>
        <end position="188"/>
    </location>
</feature>